<organism evidence="1 2">
    <name type="scientific">Paucidesulfovibrio gracilis DSM 16080</name>
    <dbReference type="NCBI Taxonomy" id="1121449"/>
    <lineage>
        <taxon>Bacteria</taxon>
        <taxon>Pseudomonadati</taxon>
        <taxon>Thermodesulfobacteriota</taxon>
        <taxon>Desulfovibrionia</taxon>
        <taxon>Desulfovibrionales</taxon>
        <taxon>Desulfovibrionaceae</taxon>
        <taxon>Paucidesulfovibrio</taxon>
    </lineage>
</organism>
<dbReference type="OrthoDB" id="5458724at2"/>
<gene>
    <name evidence="1" type="ORF">SAMN02745704_00200</name>
</gene>
<evidence type="ECO:0008006" key="3">
    <source>
        <dbReference type="Google" id="ProtNLM"/>
    </source>
</evidence>
<accession>A0A1T4W3H4</accession>
<dbReference type="AlphaFoldDB" id="A0A1T4W3H4"/>
<evidence type="ECO:0000313" key="2">
    <source>
        <dbReference type="Proteomes" id="UP000190027"/>
    </source>
</evidence>
<dbReference type="EMBL" id="FUYC01000001">
    <property type="protein sequence ID" value="SKA71747.1"/>
    <property type="molecule type" value="Genomic_DNA"/>
</dbReference>
<evidence type="ECO:0000313" key="1">
    <source>
        <dbReference type="EMBL" id="SKA71747.1"/>
    </source>
</evidence>
<dbReference type="Proteomes" id="UP000190027">
    <property type="component" value="Unassembled WGS sequence"/>
</dbReference>
<proteinExistence type="predicted"/>
<dbReference type="STRING" id="1121449.SAMN02745704_00200"/>
<reference evidence="1 2" key="1">
    <citation type="submission" date="2017-02" db="EMBL/GenBank/DDBJ databases">
        <authorList>
            <person name="Peterson S.W."/>
        </authorList>
    </citation>
    <scope>NUCLEOTIDE SEQUENCE [LARGE SCALE GENOMIC DNA]</scope>
    <source>
        <strain evidence="1 2">DSM 16080</strain>
    </source>
</reference>
<keyword evidence="2" id="KW-1185">Reference proteome</keyword>
<protein>
    <recommendedName>
        <fullName evidence="3">TusA-related sulfurtransferase</fullName>
    </recommendedName>
</protein>
<name>A0A1T4W3H4_9BACT</name>
<dbReference type="RefSeq" id="WP_078715786.1">
    <property type="nucleotide sequence ID" value="NZ_FUYC01000001.1"/>
</dbReference>
<sequence>MSQEPTPIDVRHVVCNLTPTILAHLDQADKEPGTRVIFQIRQGIQLEMGSAFGTLEGWTLEMASQIGHDVLCFTRQKARRDVPDLNLLDY</sequence>